<evidence type="ECO:0000313" key="1">
    <source>
        <dbReference type="EMBL" id="SKB71501.1"/>
    </source>
</evidence>
<dbReference type="InterPro" id="IPR047690">
    <property type="entry name" value="IPExxxVDY_fam"/>
</dbReference>
<organism evidence="1 2">
    <name type="scientific">Soonwooa buanensis</name>
    <dbReference type="NCBI Taxonomy" id="619805"/>
    <lineage>
        <taxon>Bacteria</taxon>
        <taxon>Pseudomonadati</taxon>
        <taxon>Bacteroidota</taxon>
        <taxon>Flavobacteriia</taxon>
        <taxon>Flavobacteriales</taxon>
        <taxon>Weeksellaceae</taxon>
        <taxon>Chryseobacterium group</taxon>
        <taxon>Soonwooa</taxon>
    </lineage>
</organism>
<dbReference type="AlphaFoldDB" id="A0A1T5DIS1"/>
<keyword evidence="2" id="KW-1185">Reference proteome</keyword>
<reference evidence="1 2" key="1">
    <citation type="submission" date="2017-02" db="EMBL/GenBank/DDBJ databases">
        <authorList>
            <person name="Peterson S.W."/>
        </authorList>
    </citation>
    <scope>NUCLEOTIDE SEQUENCE [LARGE SCALE GENOMIC DNA]</scope>
    <source>
        <strain evidence="1 2">DSM 22323</strain>
    </source>
</reference>
<dbReference type="OrthoDB" id="1270723at2"/>
<gene>
    <name evidence="1" type="ORF">SAMN05660477_00761</name>
</gene>
<protein>
    <recommendedName>
        <fullName evidence="3">IPExxxVDY family protein</fullName>
    </recommendedName>
</protein>
<proteinExistence type="predicted"/>
<name>A0A1T5DIS1_9FLAO</name>
<dbReference type="EMBL" id="FUYZ01000002">
    <property type="protein sequence ID" value="SKB71501.1"/>
    <property type="molecule type" value="Genomic_DNA"/>
</dbReference>
<dbReference type="NCBIfam" id="NF033205">
    <property type="entry name" value="IPExxxVDY"/>
    <property type="match status" value="1"/>
</dbReference>
<evidence type="ECO:0008006" key="3">
    <source>
        <dbReference type="Google" id="ProtNLM"/>
    </source>
</evidence>
<evidence type="ECO:0000313" key="2">
    <source>
        <dbReference type="Proteomes" id="UP000191112"/>
    </source>
</evidence>
<dbReference type="RefSeq" id="WP_079666041.1">
    <property type="nucleotide sequence ID" value="NZ_FUYZ01000002.1"/>
</dbReference>
<dbReference type="STRING" id="619805.SAMN05660477_00761"/>
<accession>A0A1T5DIS1</accession>
<dbReference type="Proteomes" id="UP000191112">
    <property type="component" value="Unassembled WGS sequence"/>
</dbReference>
<sequence>MKSKKLFLDFEEEECIDVGLVRIASNLPHFEVFFHLNNSNTFNLKRSEDIVFEGVYNDYFFECYEAYDKSNKNCWKLISNKSISTIFKKEQSQLFQDEEDVKFLLNDHHDVDYIVKSSDSFADFSVILLPEKLFFPIQEFELSADTELYQIIQYYE</sequence>